<dbReference type="Pfam" id="PF02384">
    <property type="entry name" value="N6_Mtase"/>
    <property type="match status" value="1"/>
</dbReference>
<dbReference type="InterPro" id="IPR001646">
    <property type="entry name" value="5peptide_repeat"/>
</dbReference>
<dbReference type="GO" id="GO:0008170">
    <property type="term" value="F:N-methyltransferase activity"/>
    <property type="evidence" value="ECO:0007669"/>
    <property type="project" value="InterPro"/>
</dbReference>
<feature type="domain" description="DNA methylase adenine-specific" evidence="9">
    <location>
        <begin position="137"/>
        <end position="468"/>
    </location>
</feature>
<dbReference type="Pfam" id="PF12161">
    <property type="entry name" value="HsdM_N"/>
    <property type="match status" value="1"/>
</dbReference>
<sequence>MITAELKSKVDRIWDAFRAGGISNPLEVIEQITYLLFIKELDETETRERKRAERSPSASVNLRFQPDQEDLRWSRLKDRAPETMYQIVAHQVFPYLQQLGSDGSAYSHNMRDARFTIPSPALLARVVEMIDQIPMADRDTKGDLYEYMISKIAMDGHYGQFRTSRHIIQLMVEMTAPTPSDQICDPACGTGGFLVEAGEHIRRVHPDVLHDVVQRKHFHESMFHGFDFDSTMLRIGSMNMLMHGVENPDIRYRDSLAESVGSESEKYSLILANPPFAGSIDYESTSKDLQRIVKTKKTELLFLALFLRLLKPGGRAAVIVPEGVLFGSSRAHKELRRMLVEDQRLDGVVKLPSSAFKPYSSISTAILLFTKTNSGGTDNVWFYEVTADGWSLNGKRTQLLPAEKLGAVPQVALTEDEHAKNSLPDALRRWFHRDTTELARERTEQSFCVPKPEIIEQGYDLSFNRYRMVVHEAAEAMEHGPGQYQVADTRNASTSDGQAGPHNLSDDLGFIRWDDSDRAFVGRLWDVFAESNQLTPQSRLFDIGEQAAQPPETSSPQFASTTPDSARTTDQGGPDNVRYRQTSVESGQLLEEATARLFAHFFSLSPENRGDLIGGIRQQSSGSQFGYDVKITCTVAGSSKVVCHVECKNFARSSRVALRDVADKLMQNKMHYRDAPFDHWILISPHADPSNELQLMLDHWNRVGEFPFNVQVWSPQTGIREFFSLEPSLYEALYGVAPPESVQSIVDIIRDRLAPRVRLAPVWQNYLRLPAQHCIGSERADHFADLMNNHVNVRATDVNGSVLDGTLLDRVLAWMDGPSSGNLLLLADFGEGKSFFTYMLSRRLCEDFLTDPNSGVIPLRIPLGRFKTVRDGRLLLKQRLDEIGATLAEWRDLTASNRCLAILDGFDEMSTSLSNEDIEENIAGLESCLAELTGPQLRIIVTSRGRVLDVGRNRARILDRLDQPHILHLSPVPRADRIRYLESFMNDPQDEQRLSALRALYDPVGLAAKPLFLQMIRETLADLPRNKFSELILYRTYVHKSLSRKLDYLRAGQVTNNELIENLLRILERIAVQLQTSDQPYVYLRDAGEADRRLAEMLWQTRDGVAQPASGDGIDATARVSIRSLLKAASAPEEPRWPVTFFHRSMQEYFVACALVRMLHEDREKARNVLDSLPPLPEIIHFTASMIRELPDTAAIWDLLESFTRSATVKLQTTYLGGHAITLLHTSGGPVPKDDCSRLRLDYANLNGADLSNARLVSASLRNANLDNANLEFADLSEADLEGVRLEETSTVVDLAVLDNLGVAAGYDDRSIRIWQRKPGGQWGTQLVGHASHAIERIQVTPRGRLLVFGDNQLSVLSREGSGWICDTRFATNSALRPPAAGPTTILYEEELSGGVTRIAWMELTSLDRYRLEAADETVVCYAQLDGRASAVAHESEVQLALWVEDGARLAARIDLRSVNCMDIRSSPQGGLLLVCGHRNGDITLLQYKLDRVNPCWRSRRHEAMITSVVFVGDDCIVSGGIDGSVKVTMVATGIAPDEEPVMRLTLRCTGVRYDGVQTERERQLLAAAAAGRPR</sequence>
<dbReference type="RefSeq" id="WP_091456065.1">
    <property type="nucleotide sequence ID" value="NZ_FMHU01000001.1"/>
</dbReference>
<reference evidence="12" key="1">
    <citation type="submission" date="2016-06" db="EMBL/GenBank/DDBJ databases">
        <authorList>
            <person name="Varghese N."/>
        </authorList>
    </citation>
    <scope>NUCLEOTIDE SEQUENCE [LARGE SCALE GENOMIC DNA]</scope>
    <source>
        <strain evidence="12">DSM 46123</strain>
    </source>
</reference>
<dbReference type="PRINTS" id="PR00507">
    <property type="entry name" value="N12N6MTFRASE"/>
</dbReference>
<protein>
    <recommendedName>
        <fullName evidence="2">site-specific DNA-methyltransferase (adenine-specific)</fullName>
        <ecNumber evidence="2">2.1.1.72</ecNumber>
    </recommendedName>
</protein>
<dbReference type="InterPro" id="IPR038333">
    <property type="entry name" value="T1MK-like_N_sf"/>
</dbReference>
<dbReference type="Pfam" id="PF00805">
    <property type="entry name" value="Pentapeptide"/>
    <property type="match status" value="1"/>
</dbReference>
<dbReference type="Gene3D" id="3.40.50.300">
    <property type="entry name" value="P-loop containing nucleotide triphosphate hydrolases"/>
    <property type="match status" value="1"/>
</dbReference>
<dbReference type="InterPro" id="IPR015943">
    <property type="entry name" value="WD40/YVTN_repeat-like_dom_sf"/>
</dbReference>
<dbReference type="GO" id="GO:0032259">
    <property type="term" value="P:methylation"/>
    <property type="evidence" value="ECO:0007669"/>
    <property type="project" value="UniProtKB-KW"/>
</dbReference>
<dbReference type="PANTHER" id="PTHR42933">
    <property type="entry name" value="SLR6095 PROTEIN"/>
    <property type="match status" value="1"/>
</dbReference>
<comment type="similarity">
    <text evidence="1">Belongs to the N(4)/N(6)-methyltransferase family.</text>
</comment>
<evidence type="ECO:0000256" key="8">
    <source>
        <dbReference type="SAM" id="MobiDB-lite"/>
    </source>
</evidence>
<dbReference type="Gene3D" id="3.40.50.150">
    <property type="entry name" value="Vaccinia Virus protein VP39"/>
    <property type="match status" value="1"/>
</dbReference>
<dbReference type="SMART" id="SM00320">
    <property type="entry name" value="WD40"/>
    <property type="match status" value="2"/>
</dbReference>
<keyword evidence="4" id="KW-0808">Transferase</keyword>
<dbReference type="EMBL" id="FMHU01000001">
    <property type="protein sequence ID" value="SCL17680.1"/>
    <property type="molecule type" value="Genomic_DNA"/>
</dbReference>
<dbReference type="InterPro" id="IPR027417">
    <property type="entry name" value="P-loop_NTPase"/>
</dbReference>
<gene>
    <name evidence="11" type="ORF">GA0074694_2095</name>
</gene>
<evidence type="ECO:0000256" key="4">
    <source>
        <dbReference type="ARBA" id="ARBA00022679"/>
    </source>
</evidence>
<dbReference type="Proteomes" id="UP000198906">
    <property type="component" value="Unassembled WGS sequence"/>
</dbReference>
<evidence type="ECO:0000256" key="6">
    <source>
        <dbReference type="ARBA" id="ARBA00022747"/>
    </source>
</evidence>
<evidence type="ECO:0000313" key="11">
    <source>
        <dbReference type="EMBL" id="SCL17680.1"/>
    </source>
</evidence>
<keyword evidence="5" id="KW-0949">S-adenosyl-L-methionine</keyword>
<proteinExistence type="inferred from homology"/>
<feature type="region of interest" description="Disordered" evidence="8">
    <location>
        <begin position="547"/>
        <end position="577"/>
    </location>
</feature>
<evidence type="ECO:0000256" key="1">
    <source>
        <dbReference type="ARBA" id="ARBA00006594"/>
    </source>
</evidence>
<dbReference type="InterPro" id="IPR001680">
    <property type="entry name" value="WD40_rpt"/>
</dbReference>
<evidence type="ECO:0000313" key="12">
    <source>
        <dbReference type="Proteomes" id="UP000198906"/>
    </source>
</evidence>
<dbReference type="Gene3D" id="2.130.10.10">
    <property type="entry name" value="YVTN repeat-like/Quinoprotein amine dehydrogenase"/>
    <property type="match status" value="1"/>
</dbReference>
<dbReference type="SUPFAM" id="SSF52540">
    <property type="entry name" value="P-loop containing nucleoside triphosphate hydrolases"/>
    <property type="match status" value="1"/>
</dbReference>
<dbReference type="GO" id="GO:0009007">
    <property type="term" value="F:site-specific DNA-methyltransferase (adenine-specific) activity"/>
    <property type="evidence" value="ECO:0007669"/>
    <property type="project" value="UniProtKB-EC"/>
</dbReference>
<feature type="compositionally biased region" description="Polar residues" evidence="8">
    <location>
        <begin position="551"/>
        <end position="571"/>
    </location>
</feature>
<dbReference type="SUPFAM" id="SSF141571">
    <property type="entry name" value="Pentapeptide repeat-like"/>
    <property type="match status" value="1"/>
</dbReference>
<dbReference type="GO" id="GO:0009307">
    <property type="term" value="P:DNA restriction-modification system"/>
    <property type="evidence" value="ECO:0007669"/>
    <property type="project" value="UniProtKB-KW"/>
</dbReference>
<evidence type="ECO:0000259" key="9">
    <source>
        <dbReference type="Pfam" id="PF02384"/>
    </source>
</evidence>
<feature type="domain" description="N6 adenine-specific DNA methyltransferase N-terminal" evidence="10">
    <location>
        <begin position="6"/>
        <end position="130"/>
    </location>
</feature>
<keyword evidence="3 11" id="KW-0489">Methyltransferase</keyword>
<dbReference type="InterPro" id="IPR051537">
    <property type="entry name" value="DNA_Adenine_Mtase"/>
</dbReference>
<dbReference type="InterPro" id="IPR036322">
    <property type="entry name" value="WD40_repeat_dom_sf"/>
</dbReference>
<dbReference type="SUPFAM" id="SSF53335">
    <property type="entry name" value="S-adenosyl-L-methionine-dependent methyltransferases"/>
    <property type="match status" value="1"/>
</dbReference>
<dbReference type="EC" id="2.1.1.72" evidence="2"/>
<keyword evidence="12" id="KW-1185">Reference proteome</keyword>
<evidence type="ECO:0000256" key="2">
    <source>
        <dbReference type="ARBA" id="ARBA00011900"/>
    </source>
</evidence>
<evidence type="ECO:0000259" key="10">
    <source>
        <dbReference type="Pfam" id="PF12161"/>
    </source>
</evidence>
<evidence type="ECO:0000256" key="5">
    <source>
        <dbReference type="ARBA" id="ARBA00022691"/>
    </source>
</evidence>
<name>A0A1C6RKI6_9ACTN</name>
<dbReference type="InterPro" id="IPR002052">
    <property type="entry name" value="DNA_methylase_N6_adenine_CS"/>
</dbReference>
<dbReference type="InterPro" id="IPR003356">
    <property type="entry name" value="DNA_methylase_A-5"/>
</dbReference>
<dbReference type="InterPro" id="IPR022749">
    <property type="entry name" value="D12N6_MeTrfase_N"/>
</dbReference>
<dbReference type="PANTHER" id="PTHR42933:SF3">
    <property type="entry name" value="TYPE I RESTRICTION ENZYME MJAVIII METHYLASE SUBUNIT"/>
    <property type="match status" value="1"/>
</dbReference>
<organism evidence="11 12">
    <name type="scientific">Micromonospora inyonensis</name>
    <dbReference type="NCBI Taxonomy" id="47866"/>
    <lineage>
        <taxon>Bacteria</taxon>
        <taxon>Bacillati</taxon>
        <taxon>Actinomycetota</taxon>
        <taxon>Actinomycetes</taxon>
        <taxon>Micromonosporales</taxon>
        <taxon>Micromonosporaceae</taxon>
        <taxon>Micromonospora</taxon>
    </lineage>
</organism>
<dbReference type="STRING" id="47866.GA0074694_2095"/>
<dbReference type="SUPFAM" id="SSF50978">
    <property type="entry name" value="WD40 repeat-like"/>
    <property type="match status" value="1"/>
</dbReference>
<accession>A0A1C6RKI6</accession>
<evidence type="ECO:0000256" key="3">
    <source>
        <dbReference type="ARBA" id="ARBA00022603"/>
    </source>
</evidence>
<comment type="catalytic activity">
    <reaction evidence="7">
        <text>a 2'-deoxyadenosine in DNA + S-adenosyl-L-methionine = an N(6)-methyl-2'-deoxyadenosine in DNA + S-adenosyl-L-homocysteine + H(+)</text>
        <dbReference type="Rhea" id="RHEA:15197"/>
        <dbReference type="Rhea" id="RHEA-COMP:12418"/>
        <dbReference type="Rhea" id="RHEA-COMP:12419"/>
        <dbReference type="ChEBI" id="CHEBI:15378"/>
        <dbReference type="ChEBI" id="CHEBI:57856"/>
        <dbReference type="ChEBI" id="CHEBI:59789"/>
        <dbReference type="ChEBI" id="CHEBI:90615"/>
        <dbReference type="ChEBI" id="CHEBI:90616"/>
        <dbReference type="EC" id="2.1.1.72"/>
    </reaction>
</comment>
<dbReference type="GO" id="GO:0003677">
    <property type="term" value="F:DNA binding"/>
    <property type="evidence" value="ECO:0007669"/>
    <property type="project" value="InterPro"/>
</dbReference>
<dbReference type="Gene3D" id="1.20.1260.30">
    <property type="match status" value="1"/>
</dbReference>
<dbReference type="Gene3D" id="2.160.20.80">
    <property type="entry name" value="E3 ubiquitin-protein ligase SopA"/>
    <property type="match status" value="1"/>
</dbReference>
<dbReference type="PROSITE" id="PS00092">
    <property type="entry name" value="N6_MTASE"/>
    <property type="match status" value="1"/>
</dbReference>
<keyword evidence="6" id="KW-0680">Restriction system</keyword>
<evidence type="ECO:0000256" key="7">
    <source>
        <dbReference type="ARBA" id="ARBA00047942"/>
    </source>
</evidence>
<dbReference type="InterPro" id="IPR029063">
    <property type="entry name" value="SAM-dependent_MTases_sf"/>
</dbReference>